<dbReference type="RefSeq" id="WP_380623698.1">
    <property type="nucleotide sequence ID" value="NZ_JBHSDK010000028.1"/>
</dbReference>
<feature type="region of interest" description="Disordered" evidence="6">
    <location>
        <begin position="938"/>
        <end position="984"/>
    </location>
</feature>
<dbReference type="InterPro" id="IPR013587">
    <property type="entry name" value="Nitrate/nitrite_sensing"/>
</dbReference>
<accession>A0ABV8U371</accession>
<dbReference type="Pfam" id="PF02518">
    <property type="entry name" value="HATPase_c"/>
    <property type="match status" value="1"/>
</dbReference>
<dbReference type="SUPFAM" id="SSF55874">
    <property type="entry name" value="ATPase domain of HSP90 chaperone/DNA topoisomerase II/histidine kinase"/>
    <property type="match status" value="1"/>
</dbReference>
<dbReference type="PANTHER" id="PTHR45436:SF5">
    <property type="entry name" value="SENSOR HISTIDINE KINASE TRCS"/>
    <property type="match status" value="1"/>
</dbReference>
<dbReference type="Pfam" id="PF08376">
    <property type="entry name" value="NIT"/>
    <property type="match status" value="1"/>
</dbReference>
<keyword evidence="5" id="KW-0418">Kinase</keyword>
<evidence type="ECO:0000256" key="7">
    <source>
        <dbReference type="SAM" id="Phobius"/>
    </source>
</evidence>
<comment type="catalytic activity">
    <reaction evidence="1">
        <text>ATP + protein L-histidine = ADP + protein N-phospho-L-histidine.</text>
        <dbReference type="EC" id="2.7.13.3"/>
    </reaction>
</comment>
<evidence type="ECO:0000259" key="8">
    <source>
        <dbReference type="SMART" id="SM00387"/>
    </source>
</evidence>
<keyword evidence="7" id="KW-1133">Transmembrane helix</keyword>
<evidence type="ECO:0000256" key="4">
    <source>
        <dbReference type="ARBA" id="ARBA00022679"/>
    </source>
</evidence>
<keyword evidence="3" id="KW-0597">Phosphoprotein</keyword>
<evidence type="ECO:0000256" key="5">
    <source>
        <dbReference type="ARBA" id="ARBA00022777"/>
    </source>
</evidence>
<evidence type="ECO:0000256" key="2">
    <source>
        <dbReference type="ARBA" id="ARBA00012438"/>
    </source>
</evidence>
<keyword evidence="4" id="KW-0808">Transferase</keyword>
<dbReference type="Proteomes" id="UP001595823">
    <property type="component" value="Unassembled WGS sequence"/>
</dbReference>
<feature type="region of interest" description="Disordered" evidence="6">
    <location>
        <begin position="693"/>
        <end position="751"/>
    </location>
</feature>
<feature type="transmembrane region" description="Helical" evidence="7">
    <location>
        <begin position="316"/>
        <end position="341"/>
    </location>
</feature>
<evidence type="ECO:0000256" key="6">
    <source>
        <dbReference type="SAM" id="MobiDB-lite"/>
    </source>
</evidence>
<sequence length="1004" mass="108613">MRIRSKLGLILLIPLIVLVAVASLRLYDLTNKAVAADDMVNLVEFNDITAELRYNLQKERSELVTFIRANTVKGSIRELNPDDYTAEAIEELVTVSDESLEDFREAGQNLALANGEIERRIQLVTDSLETINRVRDRAIEQPKTTSIASTSRVYQNVITSLVTITDVSARIVTDAEIARQLQVMASVTDILEQTEEERSMAINVGDKNTFPNNGRARDFAVRANEREKAQEDFQRLADRQEQQDFYFGENGLETDAAKTALDFESDTKAATTETQLNVSADLLASYDAILEGGAAFIESVSQDTQTQAEGNLQSQIFQLLLETIVILVALIIATLVALIIARNMATGLKRLREGALDVAHVSLPQAVAQMRSQEGLGNRTPEEVANEAGKAIDIDQRDEIGNVAQAFNIVHTEAIRISAEQAALRSNVSTMFINLARRSQGLVDRLIGHLDELERGEEDPDRLAELFKLDHLATRMRRNDENLLVLAGADSSRQERHPAEIGDILQASQSEVEHYTRIEFGQCHGDRDVKPAAVNDVVHLVAELMDNATSFSPPDSQVLAEAVPTKVNGPTPGDAIRVRVIDSGIGMSENQIEQINEQLSTDTGSVDITTSRMMGLVVVARLAQRHGIKVSLHAGAERGIIAEVIVPESILTEPKLRQRPLENTGNIPAIPDTPAGMFGSQPAPVSPPMNAGFGNHSVSSDSYGSQGLGGQTQGIPAQREPQVPAEPPVDPGMMFRPGGMSEPTPEGEERPMEVTGEIVASENIALPKIQLEAAPEPAPPSWMDTASNTGTNEPREAGGRISAIDETTELPIFREAESAWFKATTPAPQPAETEAVKGLPESLPSGEEAGTSQGESDSDRVEVDEKTTTTSGEDMSQPWLSGAAGDPEPAADSQGAPEEASAPEEVHRRRIGGSQGAADVSDDAYSWRTAADSAWERVDSALSTEEDDETTNGLPKRRPGAKLLPGGVTEPQETVSAQKRNPEGIRGLLSAYHRGVQRGRGSDN</sequence>
<keyword evidence="10" id="KW-1185">Reference proteome</keyword>
<dbReference type="PANTHER" id="PTHR45436">
    <property type="entry name" value="SENSOR HISTIDINE KINASE YKOH"/>
    <property type="match status" value="1"/>
</dbReference>
<feature type="region of interest" description="Disordered" evidence="6">
    <location>
        <begin position="775"/>
        <end position="797"/>
    </location>
</feature>
<evidence type="ECO:0000313" key="10">
    <source>
        <dbReference type="Proteomes" id="UP001595823"/>
    </source>
</evidence>
<dbReference type="Gene3D" id="6.10.340.10">
    <property type="match status" value="1"/>
</dbReference>
<dbReference type="SMART" id="SM00387">
    <property type="entry name" value="HATPase_c"/>
    <property type="match status" value="1"/>
</dbReference>
<comment type="caution">
    <text evidence="9">The sequence shown here is derived from an EMBL/GenBank/DDBJ whole genome shotgun (WGS) entry which is preliminary data.</text>
</comment>
<keyword evidence="7" id="KW-0472">Membrane</keyword>
<dbReference type="InterPro" id="IPR036890">
    <property type="entry name" value="HATPase_C_sf"/>
</dbReference>
<feature type="compositionally biased region" description="Basic and acidic residues" evidence="6">
    <location>
        <begin position="857"/>
        <end position="867"/>
    </location>
</feature>
<proteinExistence type="predicted"/>
<keyword evidence="7" id="KW-0812">Transmembrane</keyword>
<name>A0ABV8U371_9ACTN</name>
<dbReference type="EC" id="2.7.13.3" evidence="2"/>
<reference evidence="10" key="1">
    <citation type="journal article" date="2019" name="Int. J. Syst. Evol. Microbiol.">
        <title>The Global Catalogue of Microorganisms (GCM) 10K type strain sequencing project: providing services to taxonomists for standard genome sequencing and annotation.</title>
        <authorList>
            <consortium name="The Broad Institute Genomics Platform"/>
            <consortium name="The Broad Institute Genome Sequencing Center for Infectious Disease"/>
            <person name="Wu L."/>
            <person name="Ma J."/>
        </authorList>
    </citation>
    <scope>NUCLEOTIDE SEQUENCE [LARGE SCALE GENOMIC DNA]</scope>
    <source>
        <strain evidence="10">IBRC-M 10908</strain>
    </source>
</reference>
<feature type="domain" description="Histidine kinase/HSP90-like ATPase" evidence="8">
    <location>
        <begin position="532"/>
        <end position="650"/>
    </location>
</feature>
<dbReference type="Gene3D" id="3.30.565.10">
    <property type="entry name" value="Histidine kinase-like ATPase, C-terminal domain"/>
    <property type="match status" value="1"/>
</dbReference>
<dbReference type="InterPro" id="IPR050428">
    <property type="entry name" value="TCS_sensor_his_kinase"/>
</dbReference>
<evidence type="ECO:0000256" key="3">
    <source>
        <dbReference type="ARBA" id="ARBA00022553"/>
    </source>
</evidence>
<feature type="compositionally biased region" description="Polar residues" evidence="6">
    <location>
        <begin position="696"/>
        <end position="705"/>
    </location>
</feature>
<protein>
    <recommendedName>
        <fullName evidence="2">histidine kinase</fullName>
        <ecNumber evidence="2">2.7.13.3</ecNumber>
    </recommendedName>
</protein>
<evidence type="ECO:0000256" key="1">
    <source>
        <dbReference type="ARBA" id="ARBA00000085"/>
    </source>
</evidence>
<organism evidence="9 10">
    <name type="scientific">Salininema proteolyticum</name>
    <dbReference type="NCBI Taxonomy" id="1607685"/>
    <lineage>
        <taxon>Bacteria</taxon>
        <taxon>Bacillati</taxon>
        <taxon>Actinomycetota</taxon>
        <taxon>Actinomycetes</taxon>
        <taxon>Glycomycetales</taxon>
        <taxon>Glycomycetaceae</taxon>
        <taxon>Salininema</taxon>
    </lineage>
</organism>
<feature type="region of interest" description="Disordered" evidence="6">
    <location>
        <begin position="823"/>
        <end position="925"/>
    </location>
</feature>
<dbReference type="InterPro" id="IPR003594">
    <property type="entry name" value="HATPase_dom"/>
</dbReference>
<evidence type="ECO:0000313" key="9">
    <source>
        <dbReference type="EMBL" id="MFC4337097.1"/>
    </source>
</evidence>
<dbReference type="EMBL" id="JBHSDK010000028">
    <property type="protein sequence ID" value="MFC4337097.1"/>
    <property type="molecule type" value="Genomic_DNA"/>
</dbReference>
<gene>
    <name evidence="9" type="ORF">ACFPET_17990</name>
</gene>